<dbReference type="AlphaFoldDB" id="A0AAU9JVX9"/>
<feature type="region of interest" description="Disordered" evidence="2">
    <location>
        <begin position="137"/>
        <end position="209"/>
    </location>
</feature>
<feature type="compositionally biased region" description="Low complexity" evidence="2">
    <location>
        <begin position="183"/>
        <end position="197"/>
    </location>
</feature>
<protein>
    <recommendedName>
        <fullName evidence="3">PWI domain-containing protein</fullName>
    </recommendedName>
</protein>
<feature type="compositionally biased region" description="Basic residues" evidence="2">
    <location>
        <begin position="170"/>
        <end position="180"/>
    </location>
</feature>
<keyword evidence="5" id="KW-1185">Reference proteome</keyword>
<keyword evidence="1" id="KW-0507">mRNA processing</keyword>
<dbReference type="GO" id="GO:0006397">
    <property type="term" value="P:mRNA processing"/>
    <property type="evidence" value="ECO:0007669"/>
    <property type="project" value="UniProtKB-KW"/>
</dbReference>
<evidence type="ECO:0000313" key="5">
    <source>
        <dbReference type="Proteomes" id="UP001162131"/>
    </source>
</evidence>
<dbReference type="Gene3D" id="1.20.1390.10">
    <property type="entry name" value="PWI domain"/>
    <property type="match status" value="1"/>
</dbReference>
<organism evidence="4 5">
    <name type="scientific">Blepharisma stoltei</name>
    <dbReference type="NCBI Taxonomy" id="1481888"/>
    <lineage>
        <taxon>Eukaryota</taxon>
        <taxon>Sar</taxon>
        <taxon>Alveolata</taxon>
        <taxon>Ciliophora</taxon>
        <taxon>Postciliodesmatophora</taxon>
        <taxon>Heterotrichea</taxon>
        <taxon>Heterotrichida</taxon>
        <taxon>Blepharismidae</taxon>
        <taxon>Blepharisma</taxon>
    </lineage>
</organism>
<dbReference type="Pfam" id="PF01480">
    <property type="entry name" value="PWI"/>
    <property type="match status" value="1"/>
</dbReference>
<name>A0AAU9JVX9_9CILI</name>
<dbReference type="Proteomes" id="UP001162131">
    <property type="component" value="Unassembled WGS sequence"/>
</dbReference>
<dbReference type="SMART" id="SM00311">
    <property type="entry name" value="PWI"/>
    <property type="match status" value="1"/>
</dbReference>
<dbReference type="InterPro" id="IPR036483">
    <property type="entry name" value="PWI_dom_sf"/>
</dbReference>
<dbReference type="EMBL" id="CAJZBQ010000048">
    <property type="protein sequence ID" value="CAG9329680.1"/>
    <property type="molecule type" value="Genomic_DNA"/>
</dbReference>
<comment type="caution">
    <text evidence="4">The sequence shown here is derived from an EMBL/GenBank/DDBJ whole genome shotgun (WGS) entry which is preliminary data.</text>
</comment>
<dbReference type="InterPro" id="IPR002483">
    <property type="entry name" value="PWI_dom"/>
</dbReference>
<gene>
    <name evidence="4" type="ORF">BSTOLATCC_MIC49303</name>
</gene>
<reference evidence="4" key="1">
    <citation type="submission" date="2021-09" db="EMBL/GenBank/DDBJ databases">
        <authorList>
            <consortium name="AG Swart"/>
            <person name="Singh M."/>
            <person name="Singh A."/>
            <person name="Seah K."/>
            <person name="Emmerich C."/>
        </authorList>
    </citation>
    <scope>NUCLEOTIDE SEQUENCE</scope>
    <source>
        <strain evidence="4">ATCC30299</strain>
    </source>
</reference>
<dbReference type="PROSITE" id="PS51025">
    <property type="entry name" value="PWI"/>
    <property type="match status" value="1"/>
</dbReference>
<dbReference type="GO" id="GO:0005681">
    <property type="term" value="C:spliceosomal complex"/>
    <property type="evidence" value="ECO:0007669"/>
    <property type="project" value="TreeGrafter"/>
</dbReference>
<dbReference type="GO" id="GO:0003723">
    <property type="term" value="F:RNA binding"/>
    <property type="evidence" value="ECO:0007669"/>
    <property type="project" value="TreeGrafter"/>
</dbReference>
<evidence type="ECO:0000313" key="4">
    <source>
        <dbReference type="EMBL" id="CAG9329680.1"/>
    </source>
</evidence>
<feature type="domain" description="PWI" evidence="3">
    <location>
        <begin position="28"/>
        <end position="128"/>
    </location>
</feature>
<feature type="compositionally biased region" description="Basic and acidic residues" evidence="2">
    <location>
        <begin position="137"/>
        <end position="147"/>
    </location>
</feature>
<evidence type="ECO:0000256" key="2">
    <source>
        <dbReference type="SAM" id="MobiDB-lite"/>
    </source>
</evidence>
<evidence type="ECO:0000256" key="1">
    <source>
        <dbReference type="ARBA" id="ARBA00022664"/>
    </source>
</evidence>
<dbReference type="PANTHER" id="PTHR23148:SF0">
    <property type="entry name" value="SERINE_ARGININE REPETITIVE MATRIX PROTEIN 1"/>
    <property type="match status" value="1"/>
</dbReference>
<feature type="compositionally biased region" description="Basic and acidic residues" evidence="2">
    <location>
        <begin position="156"/>
        <end position="169"/>
    </location>
</feature>
<proteinExistence type="predicted"/>
<dbReference type="InterPro" id="IPR052225">
    <property type="entry name" value="Ser/Arg_repetitive_matrix"/>
</dbReference>
<accession>A0AAU9JVX9</accession>
<dbReference type="GO" id="GO:0048024">
    <property type="term" value="P:regulation of mRNA splicing, via spliceosome"/>
    <property type="evidence" value="ECO:0007669"/>
    <property type="project" value="TreeGrafter"/>
</dbReference>
<evidence type="ECO:0000259" key="3">
    <source>
        <dbReference type="PROSITE" id="PS51025"/>
    </source>
</evidence>
<dbReference type="PANTHER" id="PTHR23148">
    <property type="entry name" value="SERINE/ARGININE REGULATED NUCLEAR MATRIX PROTEIN"/>
    <property type="match status" value="1"/>
</dbReference>
<sequence length="209" mass="24920">MAAGRSYIGATYEQDPFYKKKEDKLIKSMTWPPEYSQKVDIKKVNMKLINKWISKRTTQILEIEDEILANLITAFLENTENALDPKKLELSIHGFLEENTRGFVLELWRLLISANKDPNGIPSALFEESLELLVEEGKEENKRESGKRPQKKWRERSRERGRYRDDYRHRERHRDSHRHKSDSSSSEKTWSKSSSSSSERERRHRKYHR</sequence>
<dbReference type="SUPFAM" id="SSF101233">
    <property type="entry name" value="PWI domain"/>
    <property type="match status" value="1"/>
</dbReference>